<accession>A0AAN9FQ21</accession>
<comment type="similarity">
    <text evidence="1">Belongs to the UDP-glycosyltransferase family.</text>
</comment>
<dbReference type="SUPFAM" id="SSF53756">
    <property type="entry name" value="UDP-Glycosyltransferase/glycogen phosphorylase"/>
    <property type="match status" value="1"/>
</dbReference>
<dbReference type="Proteomes" id="UP001372338">
    <property type="component" value="Unassembled WGS sequence"/>
</dbReference>
<dbReference type="PANTHER" id="PTHR48049">
    <property type="entry name" value="GLYCOSYLTRANSFERASE"/>
    <property type="match status" value="1"/>
</dbReference>
<dbReference type="PANTHER" id="PTHR48049:SF65">
    <property type="entry name" value="ANTHOCYANIDIN 3-O-GLUCOSYLTRANSFERASE"/>
    <property type="match status" value="1"/>
</dbReference>
<evidence type="ECO:0008006" key="5">
    <source>
        <dbReference type="Google" id="ProtNLM"/>
    </source>
</evidence>
<keyword evidence="4" id="KW-1185">Reference proteome</keyword>
<dbReference type="Pfam" id="PF00201">
    <property type="entry name" value="UDPGT"/>
    <property type="match status" value="1"/>
</dbReference>
<dbReference type="InterPro" id="IPR002213">
    <property type="entry name" value="UDP_glucos_trans"/>
</dbReference>
<proteinExistence type="inferred from homology"/>
<comment type="caution">
    <text evidence="3">The sequence shown here is derived from an EMBL/GenBank/DDBJ whole genome shotgun (WGS) entry which is preliminary data.</text>
</comment>
<dbReference type="InterPro" id="IPR050481">
    <property type="entry name" value="UDP-glycosyltransf_plant"/>
</dbReference>
<evidence type="ECO:0000256" key="2">
    <source>
        <dbReference type="ARBA" id="ARBA00022679"/>
    </source>
</evidence>
<evidence type="ECO:0000313" key="4">
    <source>
        <dbReference type="Proteomes" id="UP001372338"/>
    </source>
</evidence>
<dbReference type="AlphaFoldDB" id="A0AAN9FQ21"/>
<keyword evidence="2" id="KW-0808">Transferase</keyword>
<gene>
    <name evidence="3" type="ORF">RIF29_18501</name>
</gene>
<evidence type="ECO:0000313" key="3">
    <source>
        <dbReference type="EMBL" id="KAK7277350.1"/>
    </source>
</evidence>
<name>A0AAN9FQ21_CROPI</name>
<evidence type="ECO:0000256" key="1">
    <source>
        <dbReference type="ARBA" id="ARBA00009995"/>
    </source>
</evidence>
<dbReference type="GO" id="GO:0035251">
    <property type="term" value="F:UDP-glucosyltransferase activity"/>
    <property type="evidence" value="ECO:0007669"/>
    <property type="project" value="InterPro"/>
</dbReference>
<sequence>MKVVPFSPKHVAVLAFPFGTHAGPLLIMVQRIATEDLDVRFSFFSTKISNAKTFKLNKTGLWNIYPYNVHDGIPEGYVPRHPMEAIERFMYAMPRNFRSAIDEVVAETGNKITCLITDAFYWFGAEIASGLPFGLQGLTLSLSTLKLTFLGSGHPMKVSDLPEGVVRDIENPMATMLHKMGVTLSQATAVAINSFVDVHPIIVNVHDEERCLEWLEKREKKSVVYVSFGSVITPSPHELFALAEALEECEYSFIWSFVGNHKKQLPEGFLERIGNKGKVVAWAPQNEILQHPAIGVCVTHCGWNSILECMLGGVPMICRPFFGDQKLNTRMIENEWRIGVAIDENGGFTRENITRTLVSTMSSEKGRLMRKNALELRECAIKEIECNGSSIRDLNTLIHIVLS</sequence>
<dbReference type="EMBL" id="JAYWIO010000003">
    <property type="protein sequence ID" value="KAK7277350.1"/>
    <property type="molecule type" value="Genomic_DNA"/>
</dbReference>
<dbReference type="CDD" id="cd03784">
    <property type="entry name" value="GT1_Gtf-like"/>
    <property type="match status" value="1"/>
</dbReference>
<reference evidence="3 4" key="1">
    <citation type="submission" date="2024-01" db="EMBL/GenBank/DDBJ databases">
        <title>The genomes of 5 underutilized Papilionoideae crops provide insights into root nodulation and disease resistanc.</title>
        <authorList>
            <person name="Yuan L."/>
        </authorList>
    </citation>
    <scope>NUCLEOTIDE SEQUENCE [LARGE SCALE GENOMIC DNA]</scope>
    <source>
        <strain evidence="3">ZHUSHIDOU_FW_LH</strain>
        <tissue evidence="3">Leaf</tissue>
    </source>
</reference>
<protein>
    <recommendedName>
        <fullName evidence="5">Glycosyltransferase</fullName>
    </recommendedName>
</protein>
<dbReference type="FunFam" id="3.40.50.2000:FF:000060">
    <property type="entry name" value="Glycosyltransferase"/>
    <property type="match status" value="1"/>
</dbReference>
<organism evidence="3 4">
    <name type="scientific">Crotalaria pallida</name>
    <name type="common">Smooth rattlebox</name>
    <name type="synonym">Crotalaria striata</name>
    <dbReference type="NCBI Taxonomy" id="3830"/>
    <lineage>
        <taxon>Eukaryota</taxon>
        <taxon>Viridiplantae</taxon>
        <taxon>Streptophyta</taxon>
        <taxon>Embryophyta</taxon>
        <taxon>Tracheophyta</taxon>
        <taxon>Spermatophyta</taxon>
        <taxon>Magnoliopsida</taxon>
        <taxon>eudicotyledons</taxon>
        <taxon>Gunneridae</taxon>
        <taxon>Pentapetalae</taxon>
        <taxon>rosids</taxon>
        <taxon>fabids</taxon>
        <taxon>Fabales</taxon>
        <taxon>Fabaceae</taxon>
        <taxon>Papilionoideae</taxon>
        <taxon>50 kb inversion clade</taxon>
        <taxon>genistoids sensu lato</taxon>
        <taxon>core genistoids</taxon>
        <taxon>Crotalarieae</taxon>
        <taxon>Crotalaria</taxon>
    </lineage>
</organism>
<dbReference type="Gene3D" id="3.40.50.2000">
    <property type="entry name" value="Glycogen Phosphorylase B"/>
    <property type="match status" value="3"/>
</dbReference>